<name>A0ABU0MEI6_9PROT</name>
<evidence type="ECO:0000313" key="1">
    <source>
        <dbReference type="EMBL" id="MDQ0531783.1"/>
    </source>
</evidence>
<dbReference type="Proteomes" id="UP001244552">
    <property type="component" value="Unassembled WGS sequence"/>
</dbReference>
<organism evidence="1 2">
    <name type="scientific">Azospirillum picis</name>
    <dbReference type="NCBI Taxonomy" id="488438"/>
    <lineage>
        <taxon>Bacteria</taxon>
        <taxon>Pseudomonadati</taxon>
        <taxon>Pseudomonadota</taxon>
        <taxon>Alphaproteobacteria</taxon>
        <taxon>Rhodospirillales</taxon>
        <taxon>Azospirillaceae</taxon>
        <taxon>Azospirillum</taxon>
    </lineage>
</organism>
<comment type="caution">
    <text evidence="1">The sequence shown here is derived from an EMBL/GenBank/DDBJ whole genome shotgun (WGS) entry which is preliminary data.</text>
</comment>
<sequence>MIMYLIPGYQMPVTLGQLRRAYPDVAWANADAGGPDIDALALVGGSVAPDQPAYDPLTEELMWDGSGWVVTPVRIFEFPDGGTAGSYTEEDGQ</sequence>
<dbReference type="EMBL" id="JAUSVU010000002">
    <property type="protein sequence ID" value="MDQ0531783.1"/>
    <property type="molecule type" value="Genomic_DNA"/>
</dbReference>
<gene>
    <name evidence="1" type="ORF">QO018_000619</name>
</gene>
<reference evidence="1 2" key="1">
    <citation type="submission" date="2023-07" db="EMBL/GenBank/DDBJ databases">
        <title>Genomic Encyclopedia of Type Strains, Phase IV (KMG-IV): sequencing the most valuable type-strain genomes for metagenomic binning, comparative biology and taxonomic classification.</title>
        <authorList>
            <person name="Goeker M."/>
        </authorList>
    </citation>
    <scope>NUCLEOTIDE SEQUENCE [LARGE SCALE GENOMIC DNA]</scope>
    <source>
        <strain evidence="1 2">DSM 19922</strain>
    </source>
</reference>
<accession>A0ABU0MEI6</accession>
<evidence type="ECO:0000313" key="2">
    <source>
        <dbReference type="Proteomes" id="UP001244552"/>
    </source>
</evidence>
<keyword evidence="2" id="KW-1185">Reference proteome</keyword>
<dbReference type="RefSeq" id="WP_209978677.1">
    <property type="nucleotide sequence ID" value="NZ_JAGINO010000002.1"/>
</dbReference>
<proteinExistence type="predicted"/>
<protein>
    <submittedName>
        <fullName evidence="1">Uncharacterized protein</fullName>
    </submittedName>
</protein>